<comment type="caution">
    <text evidence="2">The sequence shown here is derived from an EMBL/GenBank/DDBJ whole genome shotgun (WGS) entry which is preliminary data.</text>
</comment>
<evidence type="ECO:0000313" key="2">
    <source>
        <dbReference type="EMBL" id="MCI95006.1"/>
    </source>
</evidence>
<keyword evidence="3" id="KW-1185">Reference proteome</keyword>
<dbReference type="Proteomes" id="UP000265520">
    <property type="component" value="Unassembled WGS sequence"/>
</dbReference>
<dbReference type="AlphaFoldDB" id="A0A392W3N4"/>
<evidence type="ECO:0000313" key="3">
    <source>
        <dbReference type="Proteomes" id="UP000265520"/>
    </source>
</evidence>
<name>A0A392W3N4_9FABA</name>
<organism evidence="2 3">
    <name type="scientific">Trifolium medium</name>
    <dbReference type="NCBI Taxonomy" id="97028"/>
    <lineage>
        <taxon>Eukaryota</taxon>
        <taxon>Viridiplantae</taxon>
        <taxon>Streptophyta</taxon>
        <taxon>Embryophyta</taxon>
        <taxon>Tracheophyta</taxon>
        <taxon>Spermatophyta</taxon>
        <taxon>Magnoliopsida</taxon>
        <taxon>eudicotyledons</taxon>
        <taxon>Gunneridae</taxon>
        <taxon>Pentapetalae</taxon>
        <taxon>rosids</taxon>
        <taxon>fabids</taxon>
        <taxon>Fabales</taxon>
        <taxon>Fabaceae</taxon>
        <taxon>Papilionoideae</taxon>
        <taxon>50 kb inversion clade</taxon>
        <taxon>NPAAA clade</taxon>
        <taxon>Hologalegina</taxon>
        <taxon>IRL clade</taxon>
        <taxon>Trifolieae</taxon>
        <taxon>Trifolium</taxon>
    </lineage>
</organism>
<feature type="region of interest" description="Disordered" evidence="1">
    <location>
        <begin position="1"/>
        <end position="29"/>
    </location>
</feature>
<reference evidence="2 3" key="1">
    <citation type="journal article" date="2018" name="Front. Plant Sci.">
        <title>Red Clover (Trifolium pratense) and Zigzag Clover (T. medium) - A Picture of Genomic Similarities and Differences.</title>
        <authorList>
            <person name="Dluhosova J."/>
            <person name="Istvanek J."/>
            <person name="Nedelnik J."/>
            <person name="Repkova J."/>
        </authorList>
    </citation>
    <scope>NUCLEOTIDE SEQUENCE [LARGE SCALE GENOMIC DNA]</scope>
    <source>
        <strain evidence="3">cv. 10/8</strain>
        <tissue evidence="2">Leaf</tissue>
    </source>
</reference>
<evidence type="ECO:0000256" key="1">
    <source>
        <dbReference type="SAM" id="MobiDB-lite"/>
    </source>
</evidence>
<feature type="non-terminal residue" evidence="2">
    <location>
        <position position="1"/>
    </location>
</feature>
<dbReference type="EMBL" id="LXQA011373132">
    <property type="protein sequence ID" value="MCI95006.1"/>
    <property type="molecule type" value="Genomic_DNA"/>
</dbReference>
<protein>
    <submittedName>
        <fullName evidence="2">Uncharacterized protein</fullName>
    </submittedName>
</protein>
<accession>A0A392W3N4</accession>
<sequence>FGVDRIGTEYDLPTATGSDCGSRCEEPKE</sequence>
<proteinExistence type="predicted"/>